<organism evidence="10 11">
    <name type="scientific">Hymenobacter volaticus</name>
    <dbReference type="NCBI Taxonomy" id="2932254"/>
    <lineage>
        <taxon>Bacteria</taxon>
        <taxon>Pseudomonadati</taxon>
        <taxon>Bacteroidota</taxon>
        <taxon>Cytophagia</taxon>
        <taxon>Cytophagales</taxon>
        <taxon>Hymenobacteraceae</taxon>
        <taxon>Hymenobacter</taxon>
    </lineage>
</organism>
<protein>
    <submittedName>
        <fullName evidence="10">Bestrophin family protein</fullName>
    </submittedName>
</protein>
<keyword evidence="3" id="KW-1003">Cell membrane</keyword>
<keyword evidence="4 9" id="KW-0812">Transmembrane</keyword>
<dbReference type="InterPro" id="IPR044669">
    <property type="entry name" value="YneE/VCCN1/2-like"/>
</dbReference>
<dbReference type="PANTHER" id="PTHR33281:SF19">
    <property type="entry name" value="VOLTAGE-DEPENDENT ANION CHANNEL-FORMING PROTEIN YNEE"/>
    <property type="match status" value="1"/>
</dbReference>
<dbReference type="EMBL" id="CP095065">
    <property type="protein sequence ID" value="UOQ69340.1"/>
    <property type="molecule type" value="Genomic_DNA"/>
</dbReference>
<evidence type="ECO:0000313" key="10">
    <source>
        <dbReference type="EMBL" id="UOQ69340.1"/>
    </source>
</evidence>
<keyword evidence="10" id="KW-0614">Plasmid</keyword>
<reference evidence="10" key="1">
    <citation type="submission" date="2022-04" db="EMBL/GenBank/DDBJ databases">
        <title>Hymenobacter sp. isolated from the air.</title>
        <authorList>
            <person name="Won M."/>
            <person name="Lee C.-M."/>
            <person name="Woen H.-Y."/>
            <person name="Kwon S.-W."/>
        </authorList>
    </citation>
    <scope>NUCLEOTIDE SEQUENCE</scope>
    <source>
        <strain evidence="10">5420S-77</strain>
        <plasmid evidence="10">unnamed4</plasmid>
    </source>
</reference>
<comment type="similarity">
    <text evidence="8">Belongs to the anion channel-forming bestrophin (TC 1.A.46) family.</text>
</comment>
<accession>A0ABY4GEH9</accession>
<keyword evidence="11" id="KW-1185">Reference proteome</keyword>
<dbReference type="RefSeq" id="WP_245127090.1">
    <property type="nucleotide sequence ID" value="NZ_CP095065.1"/>
</dbReference>
<dbReference type="Proteomes" id="UP000830401">
    <property type="component" value="Plasmid unnamed4"/>
</dbReference>
<gene>
    <name evidence="10" type="ORF">MUN86_26965</name>
</gene>
<evidence type="ECO:0000256" key="1">
    <source>
        <dbReference type="ARBA" id="ARBA00004651"/>
    </source>
</evidence>
<keyword evidence="2" id="KW-0813">Transport</keyword>
<geneLocation type="plasmid" evidence="10 11">
    <name>unnamed4</name>
</geneLocation>
<evidence type="ECO:0000256" key="6">
    <source>
        <dbReference type="ARBA" id="ARBA00023065"/>
    </source>
</evidence>
<evidence type="ECO:0000256" key="9">
    <source>
        <dbReference type="SAM" id="Phobius"/>
    </source>
</evidence>
<proteinExistence type="inferred from homology"/>
<keyword evidence="6" id="KW-0406">Ion transport</keyword>
<evidence type="ECO:0000256" key="4">
    <source>
        <dbReference type="ARBA" id="ARBA00022692"/>
    </source>
</evidence>
<keyword evidence="7 9" id="KW-0472">Membrane</keyword>
<feature type="transmembrane region" description="Helical" evidence="9">
    <location>
        <begin position="44"/>
        <end position="63"/>
    </location>
</feature>
<evidence type="ECO:0000256" key="8">
    <source>
        <dbReference type="ARBA" id="ARBA00034708"/>
    </source>
</evidence>
<evidence type="ECO:0000256" key="7">
    <source>
        <dbReference type="ARBA" id="ARBA00023136"/>
    </source>
</evidence>
<dbReference type="PANTHER" id="PTHR33281">
    <property type="entry name" value="UPF0187 PROTEIN YNEE"/>
    <property type="match status" value="1"/>
</dbReference>
<evidence type="ECO:0000313" key="11">
    <source>
        <dbReference type="Proteomes" id="UP000830401"/>
    </source>
</evidence>
<sequence>MYVKKNYSLTETAFFNSGKHLTWLVPYTLLVAGLYRYTALHQFSFPWLPLSLIGTAVTFYVGFKNNQAYDRLWEARTIWGGIVNSSRIWGSNIRALVAPAPSEPRPKKCWLRPTRR</sequence>
<evidence type="ECO:0000256" key="3">
    <source>
        <dbReference type="ARBA" id="ARBA00022475"/>
    </source>
</evidence>
<feature type="transmembrane region" description="Helical" evidence="9">
    <location>
        <begin position="21"/>
        <end position="38"/>
    </location>
</feature>
<evidence type="ECO:0000256" key="2">
    <source>
        <dbReference type="ARBA" id="ARBA00022448"/>
    </source>
</evidence>
<evidence type="ECO:0000256" key="5">
    <source>
        <dbReference type="ARBA" id="ARBA00022989"/>
    </source>
</evidence>
<dbReference type="Pfam" id="PF25539">
    <property type="entry name" value="Bestrophin_2"/>
    <property type="match status" value="1"/>
</dbReference>
<name>A0ABY4GEH9_9BACT</name>
<keyword evidence="5 9" id="KW-1133">Transmembrane helix</keyword>
<comment type="subcellular location">
    <subcellularLocation>
        <location evidence="1">Cell membrane</location>
        <topology evidence="1">Multi-pass membrane protein</topology>
    </subcellularLocation>
</comment>